<dbReference type="InterPro" id="IPR036397">
    <property type="entry name" value="RNaseH_sf"/>
</dbReference>
<organism evidence="3 4">
    <name type="scientific">Haematococcus lacustris</name>
    <name type="common">Green alga</name>
    <name type="synonym">Haematococcus pluvialis</name>
    <dbReference type="NCBI Taxonomy" id="44745"/>
    <lineage>
        <taxon>Eukaryota</taxon>
        <taxon>Viridiplantae</taxon>
        <taxon>Chlorophyta</taxon>
        <taxon>core chlorophytes</taxon>
        <taxon>Chlorophyceae</taxon>
        <taxon>CS clade</taxon>
        <taxon>Chlamydomonadales</taxon>
        <taxon>Haematococcaceae</taxon>
        <taxon>Haematococcus</taxon>
    </lineage>
</organism>
<dbReference type="InterPro" id="IPR012337">
    <property type="entry name" value="RNaseH-like_sf"/>
</dbReference>
<dbReference type="PANTHER" id="PTHR15092:SF47">
    <property type="entry name" value="POLY(A)-SPECIFIC EXORIBONUCLEASE PARN"/>
    <property type="match status" value="1"/>
</dbReference>
<dbReference type="AlphaFoldDB" id="A0A699Z793"/>
<evidence type="ECO:0000256" key="2">
    <source>
        <dbReference type="SAM" id="MobiDB-lite"/>
    </source>
</evidence>
<name>A0A699Z793_HAELA</name>
<evidence type="ECO:0000313" key="3">
    <source>
        <dbReference type="EMBL" id="GFH11372.1"/>
    </source>
</evidence>
<sequence length="173" mass="18304">MQARYSRVRDAAASYTITQFGLSCFSLSSGPPSSSSAAHNPTPQPSPAVPAAAEAAATPDASSVTAQQPAAGPAASHTAQQQHFEVTTFNAYIFPEPLSWEVSGSTPARRFLVDAGSANHFDFNKWVAQGVPYMALREHAKKKQSGARQSSKTNPVVLEKEEDLAFVAALLAE</sequence>
<evidence type="ECO:0000256" key="1">
    <source>
        <dbReference type="ARBA" id="ARBA00008372"/>
    </source>
</evidence>
<evidence type="ECO:0000313" key="4">
    <source>
        <dbReference type="Proteomes" id="UP000485058"/>
    </source>
</evidence>
<dbReference type="Gene3D" id="3.30.420.10">
    <property type="entry name" value="Ribonuclease H-like superfamily/Ribonuclease H"/>
    <property type="match status" value="1"/>
</dbReference>
<feature type="region of interest" description="Disordered" evidence="2">
    <location>
        <begin position="31"/>
        <end position="79"/>
    </location>
</feature>
<comment type="similarity">
    <text evidence="1">Belongs to the CAF1 family.</text>
</comment>
<protein>
    <submittedName>
        <fullName evidence="3">Uncharacterized protein</fullName>
    </submittedName>
</protein>
<dbReference type="EMBL" id="BLLF01000396">
    <property type="protein sequence ID" value="GFH11372.1"/>
    <property type="molecule type" value="Genomic_DNA"/>
</dbReference>
<dbReference type="GO" id="GO:0003723">
    <property type="term" value="F:RNA binding"/>
    <property type="evidence" value="ECO:0007669"/>
    <property type="project" value="TreeGrafter"/>
</dbReference>
<feature type="non-terminal residue" evidence="3">
    <location>
        <position position="173"/>
    </location>
</feature>
<accession>A0A699Z793</accession>
<gene>
    <name evidence="3" type="ORF">HaLaN_06858</name>
</gene>
<keyword evidence="4" id="KW-1185">Reference proteome</keyword>
<dbReference type="InterPro" id="IPR006941">
    <property type="entry name" value="RNase_CAF1"/>
</dbReference>
<dbReference type="InterPro" id="IPR051181">
    <property type="entry name" value="CAF1_poly(A)_ribonucleases"/>
</dbReference>
<dbReference type="Proteomes" id="UP000485058">
    <property type="component" value="Unassembled WGS sequence"/>
</dbReference>
<dbReference type="GO" id="GO:0000175">
    <property type="term" value="F:3'-5'-RNA exonuclease activity"/>
    <property type="evidence" value="ECO:0007669"/>
    <property type="project" value="TreeGrafter"/>
</dbReference>
<dbReference type="Pfam" id="PF04857">
    <property type="entry name" value="CAF1"/>
    <property type="match status" value="1"/>
</dbReference>
<proteinExistence type="inferred from homology"/>
<dbReference type="PANTHER" id="PTHR15092">
    <property type="entry name" value="POLY A -SPECIFIC RIBONUCLEASE/TARGET OF EGR1, MEMBER 1"/>
    <property type="match status" value="1"/>
</dbReference>
<feature type="compositionally biased region" description="Low complexity" evidence="2">
    <location>
        <begin position="49"/>
        <end position="61"/>
    </location>
</feature>
<dbReference type="SUPFAM" id="SSF53098">
    <property type="entry name" value="Ribonuclease H-like"/>
    <property type="match status" value="1"/>
</dbReference>
<comment type="caution">
    <text evidence="3">The sequence shown here is derived from an EMBL/GenBank/DDBJ whole genome shotgun (WGS) entry which is preliminary data.</text>
</comment>
<reference evidence="3 4" key="1">
    <citation type="submission" date="2020-02" db="EMBL/GenBank/DDBJ databases">
        <title>Draft genome sequence of Haematococcus lacustris strain NIES-144.</title>
        <authorList>
            <person name="Morimoto D."/>
            <person name="Nakagawa S."/>
            <person name="Yoshida T."/>
            <person name="Sawayama S."/>
        </authorList>
    </citation>
    <scope>NUCLEOTIDE SEQUENCE [LARGE SCALE GENOMIC DNA]</scope>
    <source>
        <strain evidence="3 4">NIES-144</strain>
    </source>
</reference>
<dbReference type="PROSITE" id="PS51257">
    <property type="entry name" value="PROKAR_LIPOPROTEIN"/>
    <property type="match status" value="1"/>
</dbReference>
<feature type="non-terminal residue" evidence="3">
    <location>
        <position position="1"/>
    </location>
</feature>